<sequence length="399" mass="44952">MKNTLLTSAYVLSALLLVAFVPDRLVKTLFAQAEQQTRLMLGEMGGVSQPTGKPALVSPRTLTAEGALQAVPARDWTSGFFPGELWYLYEYTGKQEWANQARQFTTRLESEKTNAGTHDMGFKLYCSYGNGYRLTRDPAYRNIIVEAARTLSTRFKPKAGIIRSWDHHKEVWDCPVIIDNMMNLELLFAATRLTGDSTFYKIAVSHAKTTMKNHYRPDFSSYHVVDYDTLTGKVLKKNTHQGFSDESAWARGQAWGLYGYTVCYRETKDPQFLKQAEAIARFMLNHPHMPADLVPYYDFDAPGIPNEPRDVSAAAIMASALFELSSYVPGAPYRTKADQVIASLAKSYASPLGKNHGFLLLHSTGAKTFERDVPLVYADYYYLEALLRAKKLGEKRPLF</sequence>
<accession>A0ABS3JDE4</accession>
<dbReference type="EMBL" id="JAFMYW010000001">
    <property type="protein sequence ID" value="MBO0948015.1"/>
    <property type="molecule type" value="Genomic_DNA"/>
</dbReference>
<dbReference type="Gene3D" id="1.50.10.10">
    <property type="match status" value="1"/>
</dbReference>
<dbReference type="RefSeq" id="WP_207327895.1">
    <property type="nucleotide sequence ID" value="NZ_JAFMYW010000001.1"/>
</dbReference>
<evidence type="ECO:0000313" key="4">
    <source>
        <dbReference type="Proteomes" id="UP000664628"/>
    </source>
</evidence>
<dbReference type="InterPro" id="IPR052369">
    <property type="entry name" value="UG_Glycosaminoglycan_Hydrolase"/>
</dbReference>
<gene>
    <name evidence="3" type="ORF">J2I46_05440</name>
</gene>
<dbReference type="InterPro" id="IPR012341">
    <property type="entry name" value="6hp_glycosidase-like_sf"/>
</dbReference>
<evidence type="ECO:0000256" key="2">
    <source>
        <dbReference type="ARBA" id="ARBA00038358"/>
    </source>
</evidence>
<dbReference type="Pfam" id="PF07470">
    <property type="entry name" value="Glyco_hydro_88"/>
    <property type="match status" value="1"/>
</dbReference>
<reference evidence="3 4" key="1">
    <citation type="submission" date="2021-03" db="EMBL/GenBank/DDBJ databases">
        <title>Fibrella sp. HMF5405 genome sequencing and assembly.</title>
        <authorList>
            <person name="Kang H."/>
            <person name="Kim H."/>
            <person name="Bae S."/>
            <person name="Joh K."/>
        </authorList>
    </citation>
    <scope>NUCLEOTIDE SEQUENCE [LARGE SCALE GENOMIC DNA]</scope>
    <source>
        <strain evidence="3 4">HMF5405</strain>
    </source>
</reference>
<dbReference type="GO" id="GO:0016787">
    <property type="term" value="F:hydrolase activity"/>
    <property type="evidence" value="ECO:0007669"/>
    <property type="project" value="UniProtKB-KW"/>
</dbReference>
<organism evidence="3 4">
    <name type="scientific">Fibrella forsythiae</name>
    <dbReference type="NCBI Taxonomy" id="2817061"/>
    <lineage>
        <taxon>Bacteria</taxon>
        <taxon>Pseudomonadati</taxon>
        <taxon>Bacteroidota</taxon>
        <taxon>Cytophagia</taxon>
        <taxon>Cytophagales</taxon>
        <taxon>Spirosomataceae</taxon>
        <taxon>Fibrella</taxon>
    </lineage>
</organism>
<dbReference type="InterPro" id="IPR010905">
    <property type="entry name" value="Glyco_hydro_88"/>
</dbReference>
<comment type="similarity">
    <text evidence="2">Belongs to the glycosyl hydrolase 88 family.</text>
</comment>
<keyword evidence="4" id="KW-1185">Reference proteome</keyword>
<dbReference type="InterPro" id="IPR008928">
    <property type="entry name" value="6-hairpin_glycosidase_sf"/>
</dbReference>
<dbReference type="SUPFAM" id="SSF48208">
    <property type="entry name" value="Six-hairpin glycosidases"/>
    <property type="match status" value="1"/>
</dbReference>
<evidence type="ECO:0000256" key="1">
    <source>
        <dbReference type="ARBA" id="ARBA00022801"/>
    </source>
</evidence>
<dbReference type="Proteomes" id="UP000664628">
    <property type="component" value="Unassembled WGS sequence"/>
</dbReference>
<evidence type="ECO:0000313" key="3">
    <source>
        <dbReference type="EMBL" id="MBO0948015.1"/>
    </source>
</evidence>
<dbReference type="PANTHER" id="PTHR36845">
    <property type="entry name" value="HYDROLASE, PUTATIVE (AFU_ORTHOLOGUE AFUA_7G05090)-RELATED"/>
    <property type="match status" value="1"/>
</dbReference>
<dbReference type="PANTHER" id="PTHR36845:SF1">
    <property type="entry name" value="HYDROLASE, PUTATIVE (AFU_ORTHOLOGUE AFUA_7G05090)-RELATED"/>
    <property type="match status" value="1"/>
</dbReference>
<comment type="caution">
    <text evidence="3">The sequence shown here is derived from an EMBL/GenBank/DDBJ whole genome shotgun (WGS) entry which is preliminary data.</text>
</comment>
<protein>
    <submittedName>
        <fullName evidence="3">Glycoside hydrolase family 88 protein</fullName>
    </submittedName>
</protein>
<keyword evidence="1 3" id="KW-0378">Hydrolase</keyword>
<proteinExistence type="inferred from homology"/>
<name>A0ABS3JDE4_9BACT</name>